<dbReference type="SUPFAM" id="SSF48452">
    <property type="entry name" value="TPR-like"/>
    <property type="match status" value="1"/>
</dbReference>
<dbReference type="Pfam" id="PF13369">
    <property type="entry name" value="Transglut_core2"/>
    <property type="match status" value="1"/>
</dbReference>
<keyword evidence="4" id="KW-1185">Reference proteome</keyword>
<evidence type="ECO:0000313" key="3">
    <source>
        <dbReference type="EMBL" id="PSJ43045.1"/>
    </source>
</evidence>
<dbReference type="Pfam" id="PF13432">
    <property type="entry name" value="TPR_16"/>
    <property type="match status" value="1"/>
</dbReference>
<evidence type="ECO:0000313" key="4">
    <source>
        <dbReference type="Proteomes" id="UP000241167"/>
    </source>
</evidence>
<dbReference type="PANTHER" id="PTHR31350">
    <property type="entry name" value="SI:DKEY-261L7.2"/>
    <property type="match status" value="1"/>
</dbReference>
<name>A0A2P7QYL6_9SPHN</name>
<dbReference type="OrthoDB" id="232498at2"/>
<evidence type="ECO:0000256" key="1">
    <source>
        <dbReference type="ARBA" id="ARBA00007100"/>
    </source>
</evidence>
<sequence>MNFEIAHLGLVDEELIAPEIAALELAALDHPGVDLDSYFDILSEIAEELAETGAAAVTAPEQALALAEVIGASYDFDGDREAYDDRQNVDMIRVIDRRRGLPISLSILYVGLARRIGWPADALNTPGHVLVRIGQDTAPLLIDPFNGGTIVNADRLATLLSHALGTDVSPSAEHLSPMSNRAMLVRLLINEATRAEAASDPDRALTLFERMTVVAPENSQAWWERARLELIGNDPAAARASLSALLEITRDPDMRAHISAMLDSLARPSA</sequence>
<organism evidence="3 4">
    <name type="scientific">Allosphingosinicella deserti</name>
    <dbReference type="NCBI Taxonomy" id="2116704"/>
    <lineage>
        <taxon>Bacteria</taxon>
        <taxon>Pseudomonadati</taxon>
        <taxon>Pseudomonadota</taxon>
        <taxon>Alphaproteobacteria</taxon>
        <taxon>Sphingomonadales</taxon>
        <taxon>Sphingomonadaceae</taxon>
        <taxon>Allosphingosinicella</taxon>
    </lineage>
</organism>
<dbReference type="Proteomes" id="UP000241167">
    <property type="component" value="Unassembled WGS sequence"/>
</dbReference>
<evidence type="ECO:0000259" key="2">
    <source>
        <dbReference type="Pfam" id="PF13369"/>
    </source>
</evidence>
<feature type="domain" description="Protein SirB1 N-terminal" evidence="2">
    <location>
        <begin position="40"/>
        <end position="188"/>
    </location>
</feature>
<dbReference type="AlphaFoldDB" id="A0A2P7QYL6"/>
<accession>A0A2P7QYL6</accession>
<dbReference type="EMBL" id="PXYI01000001">
    <property type="protein sequence ID" value="PSJ43045.1"/>
    <property type="molecule type" value="Genomic_DNA"/>
</dbReference>
<dbReference type="PANTHER" id="PTHR31350:SF21">
    <property type="entry name" value="F-BOX ONLY PROTEIN 21"/>
    <property type="match status" value="1"/>
</dbReference>
<comment type="similarity">
    <text evidence="1">Belongs to the UPF0162 family.</text>
</comment>
<reference evidence="3 4" key="1">
    <citation type="submission" date="2018-03" db="EMBL/GenBank/DDBJ databases">
        <title>The draft genome of Sphingosinicella sp. GL-C-18.</title>
        <authorList>
            <person name="Liu L."/>
            <person name="Li L."/>
            <person name="Liang L."/>
            <person name="Zhang X."/>
            <person name="Wang T."/>
        </authorList>
    </citation>
    <scope>NUCLEOTIDE SEQUENCE [LARGE SCALE GENOMIC DNA]</scope>
    <source>
        <strain evidence="3 4">GL-C-18</strain>
    </source>
</reference>
<dbReference type="RefSeq" id="WP_106511067.1">
    <property type="nucleotide sequence ID" value="NZ_PXYI01000001.1"/>
</dbReference>
<protein>
    <recommendedName>
        <fullName evidence="2">Protein SirB1 N-terminal domain-containing protein</fullName>
    </recommendedName>
</protein>
<comment type="caution">
    <text evidence="3">The sequence shown here is derived from an EMBL/GenBank/DDBJ whole genome shotgun (WGS) entry which is preliminary data.</text>
</comment>
<gene>
    <name evidence="3" type="ORF">C7I55_01200</name>
</gene>
<proteinExistence type="inferred from homology"/>
<dbReference type="InterPro" id="IPR011990">
    <property type="entry name" value="TPR-like_helical_dom_sf"/>
</dbReference>
<dbReference type="InterPro" id="IPR032698">
    <property type="entry name" value="SirB1_N"/>
</dbReference>
<dbReference type="Gene3D" id="1.25.40.10">
    <property type="entry name" value="Tetratricopeptide repeat domain"/>
    <property type="match status" value="1"/>
</dbReference>